<dbReference type="InterPro" id="IPR007369">
    <property type="entry name" value="Peptidase_A22B_SPP"/>
</dbReference>
<organism evidence="10 11">
    <name type="scientific">Anaeramoeba flamelloides</name>
    <dbReference type="NCBI Taxonomy" id="1746091"/>
    <lineage>
        <taxon>Eukaryota</taxon>
        <taxon>Metamonada</taxon>
        <taxon>Anaeramoebidae</taxon>
        <taxon>Anaeramoeba</taxon>
    </lineage>
</organism>
<dbReference type="GO" id="GO:0098553">
    <property type="term" value="C:lumenal side of endoplasmic reticulum membrane"/>
    <property type="evidence" value="ECO:0007669"/>
    <property type="project" value="TreeGrafter"/>
</dbReference>
<accession>A0AAV7Y3R9</accession>
<evidence type="ECO:0000313" key="10">
    <source>
        <dbReference type="EMBL" id="KAJ3424169.1"/>
    </source>
</evidence>
<feature type="transmembrane region" description="Helical" evidence="9">
    <location>
        <begin position="166"/>
        <end position="182"/>
    </location>
</feature>
<feature type="transmembrane region" description="Helical" evidence="9">
    <location>
        <begin position="12"/>
        <end position="31"/>
    </location>
</feature>
<name>A0AAV7Y3R9_9EUKA</name>
<dbReference type="Pfam" id="PF04258">
    <property type="entry name" value="Peptidase_A22B"/>
    <property type="match status" value="1"/>
</dbReference>
<dbReference type="GO" id="GO:0098554">
    <property type="term" value="C:cytoplasmic side of endoplasmic reticulum membrane"/>
    <property type="evidence" value="ECO:0007669"/>
    <property type="project" value="TreeGrafter"/>
</dbReference>
<feature type="transmembrane region" description="Helical" evidence="9">
    <location>
        <begin position="188"/>
        <end position="204"/>
    </location>
</feature>
<feature type="transmembrane region" description="Helical" evidence="9">
    <location>
        <begin position="79"/>
        <end position="98"/>
    </location>
</feature>
<evidence type="ECO:0000256" key="1">
    <source>
        <dbReference type="ARBA" id="ARBA00004477"/>
    </source>
</evidence>
<dbReference type="GO" id="GO:0033619">
    <property type="term" value="P:membrane protein proteolysis"/>
    <property type="evidence" value="ECO:0007669"/>
    <property type="project" value="TreeGrafter"/>
</dbReference>
<protein>
    <submittedName>
        <fullName evidence="10">Minor histocompatibility antigen h13</fullName>
    </submittedName>
</protein>
<evidence type="ECO:0000256" key="8">
    <source>
        <dbReference type="SAM" id="MobiDB-lite"/>
    </source>
</evidence>
<dbReference type="EMBL" id="JANTQA010000075">
    <property type="protein sequence ID" value="KAJ3424169.1"/>
    <property type="molecule type" value="Genomic_DNA"/>
</dbReference>
<keyword evidence="6 9" id="KW-1133">Transmembrane helix</keyword>
<dbReference type="PANTHER" id="PTHR12174">
    <property type="entry name" value="SIGNAL PEPTIDE PEPTIDASE"/>
    <property type="match status" value="1"/>
</dbReference>
<proteinExistence type="inferred from homology"/>
<feature type="transmembrane region" description="Helical" evidence="9">
    <location>
        <begin position="334"/>
        <end position="352"/>
    </location>
</feature>
<keyword evidence="7 9" id="KW-0472">Membrane</keyword>
<comment type="similarity">
    <text evidence="2">Belongs to the peptidase A22B family.</text>
</comment>
<dbReference type="PANTHER" id="PTHR12174:SF23">
    <property type="entry name" value="MINOR HISTOCOMPATIBILITY ANTIGEN H13"/>
    <property type="match status" value="1"/>
</dbReference>
<evidence type="ECO:0000256" key="5">
    <source>
        <dbReference type="ARBA" id="ARBA00022824"/>
    </source>
</evidence>
<gene>
    <name evidence="10" type="ORF">M0812_29802</name>
</gene>
<evidence type="ECO:0000256" key="3">
    <source>
        <dbReference type="ARBA" id="ARBA00022692"/>
    </source>
</evidence>
<evidence type="ECO:0000256" key="9">
    <source>
        <dbReference type="SAM" id="Phobius"/>
    </source>
</evidence>
<dbReference type="GO" id="GO:0006465">
    <property type="term" value="P:signal peptide processing"/>
    <property type="evidence" value="ECO:0007669"/>
    <property type="project" value="TreeGrafter"/>
</dbReference>
<feature type="compositionally biased region" description="Basic and acidic residues" evidence="8">
    <location>
        <begin position="372"/>
        <end position="404"/>
    </location>
</feature>
<feature type="region of interest" description="Disordered" evidence="8">
    <location>
        <begin position="372"/>
        <end position="433"/>
    </location>
</feature>
<feature type="transmembrane region" description="Helical" evidence="9">
    <location>
        <begin position="216"/>
        <end position="239"/>
    </location>
</feature>
<feature type="transmembrane region" description="Helical" evidence="9">
    <location>
        <begin position="259"/>
        <end position="284"/>
    </location>
</feature>
<dbReference type="Proteomes" id="UP001146793">
    <property type="component" value="Unassembled WGS sequence"/>
</dbReference>
<feature type="compositionally biased region" description="Acidic residues" evidence="8">
    <location>
        <begin position="405"/>
        <end position="415"/>
    </location>
</feature>
<dbReference type="GO" id="GO:0042500">
    <property type="term" value="F:aspartic endopeptidase activity, intramembrane cleaving"/>
    <property type="evidence" value="ECO:0007669"/>
    <property type="project" value="InterPro"/>
</dbReference>
<evidence type="ECO:0000256" key="7">
    <source>
        <dbReference type="ARBA" id="ARBA00023136"/>
    </source>
</evidence>
<dbReference type="InterPro" id="IPR006639">
    <property type="entry name" value="Preselin/SPP"/>
</dbReference>
<reference evidence="10" key="1">
    <citation type="submission" date="2022-08" db="EMBL/GenBank/DDBJ databases">
        <title>Novel sulphate-reducing endosymbionts in the free-living metamonad Anaeramoeba.</title>
        <authorList>
            <person name="Jerlstrom-Hultqvist J."/>
            <person name="Cepicka I."/>
            <person name="Gallot-Lavallee L."/>
            <person name="Salas-Leiva D."/>
            <person name="Curtis B.A."/>
            <person name="Zahonova K."/>
            <person name="Pipaliya S."/>
            <person name="Dacks J."/>
            <person name="Roger A.J."/>
        </authorList>
    </citation>
    <scope>NUCLEOTIDE SEQUENCE</scope>
    <source>
        <strain evidence="10">Busselton2</strain>
    </source>
</reference>
<dbReference type="SMART" id="SM00730">
    <property type="entry name" value="PSN"/>
    <property type="match status" value="1"/>
</dbReference>
<feature type="region of interest" description="Disordered" evidence="8">
    <location>
        <begin position="49"/>
        <end position="69"/>
    </location>
</feature>
<keyword evidence="3 9" id="KW-0812">Transmembrane</keyword>
<evidence type="ECO:0000256" key="2">
    <source>
        <dbReference type="ARBA" id="ARBA00006859"/>
    </source>
</evidence>
<feature type="compositionally biased region" description="Basic and acidic residues" evidence="8">
    <location>
        <begin position="416"/>
        <end position="427"/>
    </location>
</feature>
<sequence>MTELFITKVLPYISLLGLGLTGIYAGAITSIHQFQEKLVILGETDIELSESETDDGEEDEEEQEFPIEESMNKKQASKYPLIAGSFLVGIFFALKLFGKRIVNLMFQIYFTFVGILTIIETFSPVFKKMMGKKLNNRVKYKLNFKFPWKIPYLVDKPIEIKETIRLSEIASLIAAILIHIWYFKTESWIANNILGWLFSYKGIYSLSLESFQTGGILLWGLFFYDTFFVFFTPVMVGVAKQLKGPIKFMFPRNIFADKLEFSMLGLGDIALPGIFIALIIKFDYENAKNNLKKNETIKKDRFLKPYFRNTFVGYLIGCIATVVVMLIFKAAQPALLYLVPGCFISSMLTAVFKGEFSKLFYYETLTTKLENKRKKEEMEMEKEKEKEKEKEGDEEKDKKKNEKEEEKEEEEEEEEIIIKDQKKHSSDGDEEND</sequence>
<dbReference type="AlphaFoldDB" id="A0AAV7Y3R9"/>
<evidence type="ECO:0000256" key="4">
    <source>
        <dbReference type="ARBA" id="ARBA00022801"/>
    </source>
</evidence>
<evidence type="ECO:0000256" key="6">
    <source>
        <dbReference type="ARBA" id="ARBA00022989"/>
    </source>
</evidence>
<feature type="compositionally biased region" description="Acidic residues" evidence="8">
    <location>
        <begin position="49"/>
        <end position="67"/>
    </location>
</feature>
<feature type="transmembrane region" description="Helical" evidence="9">
    <location>
        <begin position="104"/>
        <end position="126"/>
    </location>
</feature>
<evidence type="ECO:0000313" key="11">
    <source>
        <dbReference type="Proteomes" id="UP001146793"/>
    </source>
</evidence>
<feature type="transmembrane region" description="Helical" evidence="9">
    <location>
        <begin position="305"/>
        <end position="328"/>
    </location>
</feature>
<keyword evidence="5" id="KW-0256">Endoplasmic reticulum</keyword>
<comment type="subcellular location">
    <subcellularLocation>
        <location evidence="1">Endoplasmic reticulum membrane</location>
        <topology evidence="1">Multi-pass membrane protein</topology>
    </subcellularLocation>
</comment>
<comment type="caution">
    <text evidence="10">The sequence shown here is derived from an EMBL/GenBank/DDBJ whole genome shotgun (WGS) entry which is preliminary data.</text>
</comment>
<keyword evidence="4" id="KW-0378">Hydrolase</keyword>